<evidence type="ECO:0000313" key="3">
    <source>
        <dbReference type="EMBL" id="TDK43554.1"/>
    </source>
</evidence>
<reference evidence="3 4" key="1">
    <citation type="submission" date="2019-03" db="EMBL/GenBank/DDBJ databases">
        <title>Algoriphagus aquimaris sp. nov., isolated form marine sediment in Pohang, Korea.</title>
        <authorList>
            <person name="Kim J."/>
            <person name="Yoon S.-H."/>
            <person name="Lee S.-S."/>
        </authorList>
    </citation>
    <scope>NUCLEOTIDE SEQUENCE [LARGE SCALE GENOMIC DNA]</scope>
    <source>
        <strain evidence="3 4">F21</strain>
    </source>
</reference>
<feature type="domain" description="DUF4440" evidence="2">
    <location>
        <begin position="34"/>
        <end position="145"/>
    </location>
</feature>
<comment type="caution">
    <text evidence="3">The sequence shown here is derived from an EMBL/GenBank/DDBJ whole genome shotgun (WGS) entry which is preliminary data.</text>
</comment>
<dbReference type="Gene3D" id="3.10.450.50">
    <property type="match status" value="1"/>
</dbReference>
<gene>
    <name evidence="3" type="ORF">E1898_13205</name>
</gene>
<proteinExistence type="predicted"/>
<dbReference type="InterPro" id="IPR027843">
    <property type="entry name" value="DUF4440"/>
</dbReference>
<evidence type="ECO:0000259" key="2">
    <source>
        <dbReference type="Pfam" id="PF14534"/>
    </source>
</evidence>
<organism evidence="3 4">
    <name type="scientific">Algoriphagus formosus</name>
    <dbReference type="NCBI Taxonomy" id="2007308"/>
    <lineage>
        <taxon>Bacteria</taxon>
        <taxon>Pseudomonadati</taxon>
        <taxon>Bacteroidota</taxon>
        <taxon>Cytophagia</taxon>
        <taxon>Cytophagales</taxon>
        <taxon>Cyclobacteriaceae</taxon>
        <taxon>Algoriphagus</taxon>
    </lineage>
</organism>
<keyword evidence="1" id="KW-0732">Signal</keyword>
<name>A0A4R5UW96_9BACT</name>
<feature type="signal peptide" evidence="1">
    <location>
        <begin position="1"/>
        <end position="20"/>
    </location>
</feature>
<dbReference type="RefSeq" id="WP_133391235.1">
    <property type="nucleotide sequence ID" value="NZ_SMUW01000035.1"/>
</dbReference>
<dbReference type="AlphaFoldDB" id="A0A4R5UW96"/>
<dbReference type="Proteomes" id="UP000295438">
    <property type="component" value="Unassembled WGS sequence"/>
</dbReference>
<dbReference type="SUPFAM" id="SSF54427">
    <property type="entry name" value="NTF2-like"/>
    <property type="match status" value="1"/>
</dbReference>
<protein>
    <submittedName>
        <fullName evidence="3">DUF4440 domain-containing protein</fullName>
    </submittedName>
</protein>
<evidence type="ECO:0000313" key="4">
    <source>
        <dbReference type="Proteomes" id="UP000295438"/>
    </source>
</evidence>
<dbReference type="Pfam" id="PF14534">
    <property type="entry name" value="DUF4440"/>
    <property type="match status" value="1"/>
</dbReference>
<keyword evidence="4" id="KW-1185">Reference proteome</keyword>
<dbReference type="PROSITE" id="PS51257">
    <property type="entry name" value="PROKAR_LIPOPROTEIN"/>
    <property type="match status" value="1"/>
</dbReference>
<accession>A0A4R5UW96</accession>
<evidence type="ECO:0000256" key="1">
    <source>
        <dbReference type="SAM" id="SignalP"/>
    </source>
</evidence>
<feature type="chain" id="PRO_5020345360" evidence="1">
    <location>
        <begin position="21"/>
        <end position="161"/>
    </location>
</feature>
<dbReference type="EMBL" id="SMUW01000035">
    <property type="protein sequence ID" value="TDK43554.1"/>
    <property type="molecule type" value="Genomic_DNA"/>
</dbReference>
<sequence length="161" mass="18164">MKLNRLILVSAILFTITACNQTTVDQEAEAEKLMELSRSWAKSVKDRDVEKMLSYWADDAMVMSPNEASVVGIEALRGMVERSMKIPGFEIYWEPQEAFVSKSGDLGYVIIKNYMTMPTDTLGNTRTVFNKGVEIWKKQENGVWKNVVDISNSDPSISSLD</sequence>
<dbReference type="InterPro" id="IPR032710">
    <property type="entry name" value="NTF2-like_dom_sf"/>
</dbReference>